<reference evidence="1" key="1">
    <citation type="submission" date="2018-02" db="EMBL/GenBank/DDBJ databases">
        <title>Rhizophora mucronata_Transcriptome.</title>
        <authorList>
            <person name="Meera S.P."/>
            <person name="Sreeshan A."/>
            <person name="Augustine A."/>
        </authorList>
    </citation>
    <scope>NUCLEOTIDE SEQUENCE</scope>
    <source>
        <tissue evidence="1">Leaf</tissue>
    </source>
</reference>
<name>A0A2P2P2F5_RHIMU</name>
<accession>A0A2P2P2F5</accession>
<dbReference type="EMBL" id="GGEC01068502">
    <property type="protein sequence ID" value="MBX48986.1"/>
    <property type="molecule type" value="Transcribed_RNA"/>
</dbReference>
<evidence type="ECO:0000313" key="1">
    <source>
        <dbReference type="EMBL" id="MBX48986.1"/>
    </source>
</evidence>
<protein>
    <submittedName>
        <fullName evidence="1">Uncharacterized protein</fullName>
    </submittedName>
</protein>
<dbReference type="AlphaFoldDB" id="A0A2P2P2F5"/>
<sequence>MWIIVLFSVTEENVLLVQIRKG</sequence>
<proteinExistence type="predicted"/>
<organism evidence="1">
    <name type="scientific">Rhizophora mucronata</name>
    <name type="common">Asiatic mangrove</name>
    <dbReference type="NCBI Taxonomy" id="61149"/>
    <lineage>
        <taxon>Eukaryota</taxon>
        <taxon>Viridiplantae</taxon>
        <taxon>Streptophyta</taxon>
        <taxon>Embryophyta</taxon>
        <taxon>Tracheophyta</taxon>
        <taxon>Spermatophyta</taxon>
        <taxon>Magnoliopsida</taxon>
        <taxon>eudicotyledons</taxon>
        <taxon>Gunneridae</taxon>
        <taxon>Pentapetalae</taxon>
        <taxon>rosids</taxon>
        <taxon>fabids</taxon>
        <taxon>Malpighiales</taxon>
        <taxon>Rhizophoraceae</taxon>
        <taxon>Rhizophora</taxon>
    </lineage>
</organism>